<keyword evidence="5" id="KW-0206">Cytoskeleton</keyword>
<feature type="compositionally biased region" description="Basic and acidic residues" evidence="7">
    <location>
        <begin position="1289"/>
        <end position="1319"/>
    </location>
</feature>
<reference evidence="9 10" key="1">
    <citation type="submission" date="2021-07" db="EMBL/GenBank/DDBJ databases">
        <title>The Aristolochia fimbriata genome: insights into angiosperm evolution, floral development and chemical biosynthesis.</title>
        <authorList>
            <person name="Jiao Y."/>
        </authorList>
    </citation>
    <scope>NUCLEOTIDE SEQUENCE [LARGE SCALE GENOMIC DNA]</scope>
    <source>
        <strain evidence="9">IBCAS-2021</strain>
        <tissue evidence="9">Leaf</tissue>
    </source>
</reference>
<keyword evidence="4" id="KW-0963">Cytoplasm</keyword>
<protein>
    <recommendedName>
        <fullName evidence="8">Inner centromere protein ARK-binding domain-containing protein</fullName>
    </recommendedName>
</protein>
<comment type="subcellular location">
    <subcellularLocation>
        <location evidence="2">Cytoplasm</location>
        <location evidence="2">Cytoskeleton</location>
        <location evidence="2">Spindle</location>
    </subcellularLocation>
    <subcellularLocation>
        <location evidence="1">Nucleus</location>
    </subcellularLocation>
</comment>
<feature type="domain" description="Inner centromere protein ARK-binding" evidence="8">
    <location>
        <begin position="1378"/>
        <end position="1435"/>
    </location>
</feature>
<dbReference type="InterPro" id="IPR050875">
    <property type="entry name" value="Troponin_I"/>
</dbReference>
<evidence type="ECO:0000313" key="10">
    <source>
        <dbReference type="Proteomes" id="UP000825729"/>
    </source>
</evidence>
<evidence type="ECO:0000256" key="6">
    <source>
        <dbReference type="ARBA" id="ARBA00023242"/>
    </source>
</evidence>
<feature type="region of interest" description="Disordered" evidence="7">
    <location>
        <begin position="108"/>
        <end position="137"/>
    </location>
</feature>
<dbReference type="PANTHER" id="PTHR13738">
    <property type="entry name" value="TROPONIN I"/>
    <property type="match status" value="1"/>
</dbReference>
<comment type="caution">
    <text evidence="9">The sequence shown here is derived from an EMBL/GenBank/DDBJ whole genome shotgun (WGS) entry which is preliminary data.</text>
</comment>
<feature type="compositionally biased region" description="Basic and acidic residues" evidence="7">
    <location>
        <begin position="1255"/>
        <end position="1283"/>
    </location>
</feature>
<dbReference type="PANTHER" id="PTHR13738:SF1">
    <property type="entry name" value="TROPONIN I"/>
    <property type="match status" value="1"/>
</dbReference>
<evidence type="ECO:0000256" key="5">
    <source>
        <dbReference type="ARBA" id="ARBA00023212"/>
    </source>
</evidence>
<sequence>MSKVEKLFMQIFERRNWIVDQLKSQEESYDQSLASCLLVNGIEPPPWLLSEGFCNQNADLIELKKKLTTDTLLPQNPPHFQKDATYKQTNLEVDESLLRIQRSRSRQRALELRSSAKRERRKNVHKEDSGNEYIGRVTKSGSMNSELSTKIKFVIEAKQLDLDDTEECSSSSRFQEALEKEKADLFAEKRAIEQLEASHSSKGKNILDGFCERNALDAEQKMLEKAVLQSVDVPNIVEIALADSIEEQSKKQLELIENTSLKSNMSKNCGDDVDENCSIGKNMSNMITFTANNKSTLPEPGGKDGQEMEEITQTAAIDFLNPVLDRVVGKHNSETDVIAVGKVLETSGVSVEFMDKVVGEVSRCTPEQIEVESMLPSDCGYKGDATNGSEKSRNFHLIERSSSLEPRVPNMIEAEGIETGSIAPNSSENEYTRTLAEGSSKRCDQRKVSRYFLRSSTGHKMIVDSPKSNNSNIVSGKSKGAENVTDACVYAVGLSGTPCAAEGCRGPKEASELRDRHIDHHQSIGPGGFCTSTGSEKPRMNALEEDSQSFGPNWHHTPVESLRTSKSAGKPVVTPCSDICNELQDVPCSLRKSTSQNKNAGLSQSSVSVGLRNSLQLSLNVTNACEVSWPVNKRRKIKNGLRCLFHTSPRIGRKNLLRQISKENFIDHLSSDNSPVDLVEPHNCSISQGSDVGHFNIGSTSTRSEILSSKSKQESSDALTKLGSSSICIVEKEFLNIEGIVHQGSFSAAMENMEVEEMVENQQENAGTRNCLEETAAEVVGSSCTYQEMMRQPTSASDEALGKWPLSVSGEGRKEEKSLSAKNPTLSYYTTPSAYADDLETCPDEMLPELEGFSVSVSPACELPLVTGDGNGIDSMDLSCIKKDPPVFEQVDKSTSLPVPLSCPSVVDSMLDIKYSLPAELLLQMNLKHFNPLNGIDEKQFGASEDNFPTDIGSRISVEPSGNLLGKSYSFTPPVGKLTSKSTVSSLGKNSSLNLELTCFRIDEDSCIFNEESEIPEVVGPSENVMSSREVSTSHKGDVLAHVTSECDNTISLLSDTVKIRDQSSLASVNTDVNLKRSGSENGCWDQQIKNDDKENCGDSMYGYCARNTSRSLRNRPDKLKVSGKVSEAKGGQSYIDKASKPKNLVSNISSFVPLVQRKQQQPAILTGKRDIKVKALEAAEAAKRLQIERENARKTRKEAAKVEREKLEKENMRQLELKQKKKEEERKKKEADIAARKRQREEEEKKGKERKKRCIEEVRKQQQEREERLRAEKEENEMCRKEERKRKALSDEARRHHKMEKANEGNGDKKRIEKEKRPSKIMTDASNTCENSMLVDKPDSSEKVINDLDSSKLVGDGFSMNEEALQPQSYEISPYQPSDCEEEEEEEEEDEVPERKFIPEWAREKSIARSLDFLQHFDPDNIFLPERCCNIDEMHQKR</sequence>
<evidence type="ECO:0000256" key="3">
    <source>
        <dbReference type="ARBA" id="ARBA00010042"/>
    </source>
</evidence>
<accession>A0AAV7EIY7</accession>
<dbReference type="EMBL" id="JAINDJ010000004">
    <property type="protein sequence ID" value="KAG9448564.1"/>
    <property type="molecule type" value="Genomic_DNA"/>
</dbReference>
<gene>
    <name evidence="9" type="ORF">H6P81_008529</name>
</gene>
<keyword evidence="6" id="KW-0539">Nucleus</keyword>
<feature type="compositionally biased region" description="Basic and acidic residues" evidence="7">
    <location>
        <begin position="1192"/>
        <end position="1248"/>
    </location>
</feature>
<dbReference type="Pfam" id="PF03941">
    <property type="entry name" value="INCENP_ARK-bind"/>
    <property type="match status" value="1"/>
</dbReference>
<dbReference type="GO" id="GO:0005634">
    <property type="term" value="C:nucleus"/>
    <property type="evidence" value="ECO:0007669"/>
    <property type="project" value="UniProtKB-SubCell"/>
</dbReference>
<feature type="compositionally biased region" description="Basic and acidic residues" evidence="7">
    <location>
        <begin position="108"/>
        <end position="117"/>
    </location>
</feature>
<evidence type="ECO:0000256" key="2">
    <source>
        <dbReference type="ARBA" id="ARBA00004186"/>
    </source>
</evidence>
<evidence type="ECO:0000313" key="9">
    <source>
        <dbReference type="EMBL" id="KAG9448564.1"/>
    </source>
</evidence>
<keyword evidence="10" id="KW-1185">Reference proteome</keyword>
<dbReference type="InterPro" id="IPR005635">
    <property type="entry name" value="Inner_centromere_prot_ARK-bd"/>
</dbReference>
<feature type="region of interest" description="Disordered" evidence="7">
    <location>
        <begin position="1192"/>
        <end position="1344"/>
    </location>
</feature>
<comment type="similarity">
    <text evidence="3">Belongs to the INCENP family.</text>
</comment>
<name>A0AAV7EIY7_ARIFI</name>
<proteinExistence type="inferred from homology"/>
<evidence type="ECO:0000256" key="4">
    <source>
        <dbReference type="ARBA" id="ARBA00022490"/>
    </source>
</evidence>
<dbReference type="GO" id="GO:0005819">
    <property type="term" value="C:spindle"/>
    <property type="evidence" value="ECO:0007669"/>
    <property type="project" value="UniProtKB-SubCell"/>
</dbReference>
<evidence type="ECO:0000256" key="7">
    <source>
        <dbReference type="SAM" id="MobiDB-lite"/>
    </source>
</evidence>
<dbReference type="Proteomes" id="UP000825729">
    <property type="component" value="Unassembled WGS sequence"/>
</dbReference>
<evidence type="ECO:0000259" key="8">
    <source>
        <dbReference type="Pfam" id="PF03941"/>
    </source>
</evidence>
<evidence type="ECO:0000256" key="1">
    <source>
        <dbReference type="ARBA" id="ARBA00004123"/>
    </source>
</evidence>
<feature type="region of interest" description="Disordered" evidence="7">
    <location>
        <begin position="1361"/>
        <end position="1396"/>
    </location>
</feature>
<feature type="compositionally biased region" description="Acidic residues" evidence="7">
    <location>
        <begin position="1380"/>
        <end position="1393"/>
    </location>
</feature>
<organism evidence="9 10">
    <name type="scientific">Aristolochia fimbriata</name>
    <name type="common">White veined hardy Dutchman's pipe vine</name>
    <dbReference type="NCBI Taxonomy" id="158543"/>
    <lineage>
        <taxon>Eukaryota</taxon>
        <taxon>Viridiplantae</taxon>
        <taxon>Streptophyta</taxon>
        <taxon>Embryophyta</taxon>
        <taxon>Tracheophyta</taxon>
        <taxon>Spermatophyta</taxon>
        <taxon>Magnoliopsida</taxon>
        <taxon>Magnoliidae</taxon>
        <taxon>Piperales</taxon>
        <taxon>Aristolochiaceae</taxon>
        <taxon>Aristolochia</taxon>
    </lineage>
</organism>